<sequence length="876" mass="98837">MKEAARNYSTVYPEAAEAIVFDTYVDDFLSGGQNKEEAMQLRAQVVEILKSAGFNLRKWSSNCAAVLDEVDRSEQNPVDVKVAEQPNVVKALGVQWRPEEDIFTFQVHLQPDSANTKRQLLSDASKLFDPFGWLSPVTVSIKILFQQLWLSGTSWDDPLPPAIEELWVKIKQSLHKLEQVRISRFAANYNGKVELHGFADASEAAYGAVVYTRTKDPDGNIVVNLLAAKTKVAPIKQVSLPRLELSAAVLLTELIERITESISHLSVEHWAWTDSTIVLQWLSAHPRKWKTYVANRTSAVLAYLPRECWNHVSSADNPADCASRGLTPDELLDHPLWFHGPTWLSTDEQNWRTGQDLPANVQQLPEERKVKVMHTVTQQRNNYFAERFILERRSDFGLVVRSLALFARSLKAWKGAKFDSGLTPEELQVIKAKLARMAQEDVFNREMELLAKGVTLPVKNKLASLYPFLDGNGTMRVGGRLQNSTCDYDVKHPIILPRDHRVTDLMLRELHQRNLHAGPTLLAATVRQQYWVIGLRTAVRRTVHGCVRCARLKGQTANQLMGSLPVPRVMGTRAFVHVGVDYAGPFAIRALCVRGVKTTKGYLAVFVCMSTKAVHLEVASDLSTGMFISALKRFIAKRGYPSEIWSENGTNFVGADRYLQEFQHALNNNNKSADQFLTNVGIKWVFNPPSAPHRGGIWEAAVKSVKRHLLAVVGSEATTYEELSTILTQVEACLNSRPLCALSNLPDCYDALTPGHFLVGQPLNLIPEPDVSQIPTNRLDMWQQMHKQTIEVWRRWRDEYLTSLQPRTKWRVSEDNVKENQLVLVKNDLTPPAQWELARIIKVHPDSSGIVRTVTLRRGQAEYLRPVQKICLLPTD</sequence>
<protein>
    <recommendedName>
        <fullName evidence="1">Integrase catalytic domain-containing protein</fullName>
    </recommendedName>
</protein>
<dbReference type="InterPro" id="IPR040676">
    <property type="entry name" value="DUF5641"/>
</dbReference>
<dbReference type="Pfam" id="PF18701">
    <property type="entry name" value="DUF5641"/>
    <property type="match status" value="1"/>
</dbReference>
<dbReference type="PROSITE" id="PS50994">
    <property type="entry name" value="INTEGRASE"/>
    <property type="match status" value="1"/>
</dbReference>
<dbReference type="PANTHER" id="PTHR47331:SF4">
    <property type="entry name" value="PEPTIDASE S1 DOMAIN-CONTAINING PROTEIN"/>
    <property type="match status" value="1"/>
</dbReference>
<feature type="domain" description="Integrase catalytic" evidence="1">
    <location>
        <begin position="561"/>
        <end position="762"/>
    </location>
</feature>
<reference evidence="3" key="1">
    <citation type="journal article" date="2015" name="Proc. Natl. Acad. Sci. U.S.A.">
        <title>Genome sequence of the Asian Tiger mosquito, Aedes albopictus, reveals insights into its biology, genetics, and evolution.</title>
        <authorList>
            <person name="Chen X.G."/>
            <person name="Jiang X."/>
            <person name="Gu J."/>
            <person name="Xu M."/>
            <person name="Wu Y."/>
            <person name="Deng Y."/>
            <person name="Zhang C."/>
            <person name="Bonizzoni M."/>
            <person name="Dermauw W."/>
            <person name="Vontas J."/>
            <person name="Armbruster P."/>
            <person name="Huang X."/>
            <person name="Yang Y."/>
            <person name="Zhang H."/>
            <person name="He W."/>
            <person name="Peng H."/>
            <person name="Liu Y."/>
            <person name="Wu K."/>
            <person name="Chen J."/>
            <person name="Lirakis M."/>
            <person name="Topalis P."/>
            <person name="Van Leeuwen T."/>
            <person name="Hall A.B."/>
            <person name="Jiang X."/>
            <person name="Thorpe C."/>
            <person name="Mueller R.L."/>
            <person name="Sun C."/>
            <person name="Waterhouse R.M."/>
            <person name="Yan G."/>
            <person name="Tu Z.J."/>
            <person name="Fang X."/>
            <person name="James A.A."/>
        </authorList>
    </citation>
    <scope>NUCLEOTIDE SEQUENCE [LARGE SCALE GENOMIC DNA]</scope>
    <source>
        <strain evidence="3">Foshan</strain>
    </source>
</reference>
<dbReference type="GeneID" id="134291384"/>
<dbReference type="Pfam" id="PF05380">
    <property type="entry name" value="Peptidase_A17"/>
    <property type="match status" value="1"/>
</dbReference>
<dbReference type="InterPro" id="IPR001584">
    <property type="entry name" value="Integrase_cat-core"/>
</dbReference>
<dbReference type="InterPro" id="IPR041588">
    <property type="entry name" value="Integrase_H2C2"/>
</dbReference>
<dbReference type="InterPro" id="IPR043502">
    <property type="entry name" value="DNA/RNA_pol_sf"/>
</dbReference>
<dbReference type="PANTHER" id="PTHR47331">
    <property type="entry name" value="PHD-TYPE DOMAIN-CONTAINING PROTEIN"/>
    <property type="match status" value="1"/>
</dbReference>
<dbReference type="RefSeq" id="XP_062715058.1">
    <property type="nucleotide sequence ID" value="XM_062859074.1"/>
</dbReference>
<dbReference type="SUPFAM" id="SSF56672">
    <property type="entry name" value="DNA/RNA polymerases"/>
    <property type="match status" value="1"/>
</dbReference>
<dbReference type="SUPFAM" id="SSF53098">
    <property type="entry name" value="Ribonuclease H-like"/>
    <property type="match status" value="1"/>
</dbReference>
<dbReference type="Pfam" id="PF17921">
    <property type="entry name" value="Integrase_H2C2"/>
    <property type="match status" value="1"/>
</dbReference>
<evidence type="ECO:0000313" key="3">
    <source>
        <dbReference type="Proteomes" id="UP000069940"/>
    </source>
</evidence>
<proteinExistence type="predicted"/>
<name>A0ABM1Y594_AEDAL</name>
<evidence type="ECO:0000259" key="1">
    <source>
        <dbReference type="PROSITE" id="PS50994"/>
    </source>
</evidence>
<dbReference type="Gene3D" id="1.10.340.70">
    <property type="match status" value="1"/>
</dbReference>
<dbReference type="InterPro" id="IPR012337">
    <property type="entry name" value="RNaseH-like_sf"/>
</dbReference>
<evidence type="ECO:0000313" key="2">
    <source>
        <dbReference type="EnsemblMetazoa" id="AALFPA23_005849.P7528"/>
    </source>
</evidence>
<keyword evidence="3" id="KW-1185">Reference proteome</keyword>
<dbReference type="EnsemblMetazoa" id="AALFPA23_005849.R7528">
    <property type="protein sequence ID" value="AALFPA23_005849.P7528"/>
    <property type="gene ID" value="AALFPA23_005849"/>
</dbReference>
<organism evidence="2 3">
    <name type="scientific">Aedes albopictus</name>
    <name type="common">Asian tiger mosquito</name>
    <name type="synonym">Stegomyia albopicta</name>
    <dbReference type="NCBI Taxonomy" id="7160"/>
    <lineage>
        <taxon>Eukaryota</taxon>
        <taxon>Metazoa</taxon>
        <taxon>Ecdysozoa</taxon>
        <taxon>Arthropoda</taxon>
        <taxon>Hexapoda</taxon>
        <taxon>Insecta</taxon>
        <taxon>Pterygota</taxon>
        <taxon>Neoptera</taxon>
        <taxon>Endopterygota</taxon>
        <taxon>Diptera</taxon>
        <taxon>Nematocera</taxon>
        <taxon>Culicoidea</taxon>
        <taxon>Culicidae</taxon>
        <taxon>Culicinae</taxon>
        <taxon>Aedini</taxon>
        <taxon>Aedes</taxon>
        <taxon>Stegomyia</taxon>
    </lineage>
</organism>
<reference evidence="2" key="2">
    <citation type="submission" date="2025-05" db="UniProtKB">
        <authorList>
            <consortium name="EnsemblMetazoa"/>
        </authorList>
    </citation>
    <scope>IDENTIFICATION</scope>
    <source>
        <strain evidence="2">Foshan</strain>
    </source>
</reference>
<dbReference type="InterPro" id="IPR008042">
    <property type="entry name" value="Retrotrans_Pao"/>
</dbReference>
<dbReference type="Proteomes" id="UP000069940">
    <property type="component" value="Unassembled WGS sequence"/>
</dbReference>
<accession>A0ABM1Y594</accession>
<dbReference type="InterPro" id="IPR036397">
    <property type="entry name" value="RNaseH_sf"/>
</dbReference>
<dbReference type="Gene3D" id="3.30.420.10">
    <property type="entry name" value="Ribonuclease H-like superfamily/Ribonuclease H"/>
    <property type="match status" value="1"/>
</dbReference>